<evidence type="ECO:0000313" key="1">
    <source>
        <dbReference type="EMBL" id="WAJ70196.1"/>
    </source>
</evidence>
<dbReference type="Proteomes" id="UP001163726">
    <property type="component" value="Chromosome"/>
</dbReference>
<dbReference type="Pfam" id="PF03695">
    <property type="entry name" value="UPF0149"/>
    <property type="match status" value="1"/>
</dbReference>
<reference evidence="1" key="1">
    <citation type="submission" date="2022-10" db="EMBL/GenBank/DDBJ databases">
        <title>Catenovulum adriacola sp. nov. isolated in the Harbour of Susak.</title>
        <authorList>
            <person name="Schoch T."/>
            <person name="Reich S.J."/>
            <person name="Stoeferle S."/>
            <person name="Flaiz M."/>
            <person name="Kazda M."/>
            <person name="Riedel C.U."/>
            <person name="Duerre P."/>
        </authorList>
    </citation>
    <scope>NUCLEOTIDE SEQUENCE</scope>
    <source>
        <strain evidence="1">TS8</strain>
    </source>
</reference>
<proteinExistence type="predicted"/>
<dbReference type="EMBL" id="CP109965">
    <property type="protein sequence ID" value="WAJ70196.1"/>
    <property type="molecule type" value="Genomic_DNA"/>
</dbReference>
<gene>
    <name evidence="1" type="ORF">OLW01_13795</name>
</gene>
<protein>
    <submittedName>
        <fullName evidence="1">YecA family protein</fullName>
    </submittedName>
</protein>
<dbReference type="InterPro" id="IPR011978">
    <property type="entry name" value="YgfB-like"/>
</dbReference>
<organism evidence="1 2">
    <name type="scientific">Catenovulum adriaticum</name>
    <dbReference type="NCBI Taxonomy" id="2984846"/>
    <lineage>
        <taxon>Bacteria</taxon>
        <taxon>Pseudomonadati</taxon>
        <taxon>Pseudomonadota</taxon>
        <taxon>Gammaproteobacteria</taxon>
        <taxon>Alteromonadales</taxon>
        <taxon>Alteromonadaceae</taxon>
        <taxon>Catenovulum</taxon>
    </lineage>
</organism>
<keyword evidence="2" id="KW-1185">Reference proteome</keyword>
<name>A0ABY7APL7_9ALTE</name>
<sequence>MQTLTKQQIRSQVIKLTKLSDKKPDYYFIQGYLLGLGVNPEMVMPNHWQVDLFGDFKFGSQDDMQLLNALMELYNLQMDSIMQQQIKLPPQCALSINNYQQALAQDAPLTNWCAGFAKALSLINTKTLKQAQQKELKDLRFVVNQLAGNDPQAQELLAENCGFIHILLQHKKYLTTRIHNTIYAMRFEGNLTPDADVDHLYQNESQSELVHVSDEQLEEFDELVDIFLSCDSTEIREGISDVIKAAEELLGDHFVEDNTGYFWGLHETRPYMMLRARRAEFAFKEKRYQACADELEALMVLNPNDNQGNRYLLMNCYVLLKQWDKLNELLSRDDEESLFTMASKVLNLYALQGDSAKSKTAKKELKQYNKFVERFLTGQVKLPKELPEYYGLGDKNEAVTYVCNGGKLAWQSVEGALFWLRRK</sequence>
<dbReference type="InterPro" id="IPR036255">
    <property type="entry name" value="YgfB-like_sf"/>
</dbReference>
<evidence type="ECO:0000313" key="2">
    <source>
        <dbReference type="Proteomes" id="UP001163726"/>
    </source>
</evidence>
<accession>A0ABY7APL7</accession>
<dbReference type="SUPFAM" id="SSF101327">
    <property type="entry name" value="YgfB-like"/>
    <property type="match status" value="1"/>
</dbReference>
<dbReference type="RefSeq" id="WP_268074500.1">
    <property type="nucleotide sequence ID" value="NZ_CP109965.1"/>
</dbReference>